<evidence type="ECO:0000256" key="14">
    <source>
        <dbReference type="ARBA" id="ARBA00041592"/>
    </source>
</evidence>
<dbReference type="CDD" id="cd00564">
    <property type="entry name" value="TMP_TenI"/>
    <property type="match status" value="1"/>
</dbReference>
<dbReference type="InterPro" id="IPR020476">
    <property type="entry name" value="Nudix_hydrolase"/>
</dbReference>
<dbReference type="InterPro" id="IPR003561">
    <property type="entry name" value="Mutator_MutT"/>
</dbReference>
<dbReference type="GO" id="GO:0006281">
    <property type="term" value="P:DNA repair"/>
    <property type="evidence" value="ECO:0007669"/>
    <property type="project" value="UniProtKB-KW"/>
</dbReference>
<evidence type="ECO:0000256" key="11">
    <source>
        <dbReference type="ARBA" id="ARBA00036904"/>
    </source>
</evidence>
<evidence type="ECO:0000256" key="1">
    <source>
        <dbReference type="ARBA" id="ARBA00001946"/>
    </source>
</evidence>
<dbReference type="GO" id="GO:0046872">
    <property type="term" value="F:metal ion binding"/>
    <property type="evidence" value="ECO:0007669"/>
    <property type="project" value="UniProtKB-KW"/>
</dbReference>
<dbReference type="CDD" id="cd03425">
    <property type="entry name" value="NUDIX_MutT_NudA_like"/>
    <property type="match status" value="1"/>
</dbReference>
<dbReference type="Proteomes" id="UP000063953">
    <property type="component" value="Chromosome"/>
</dbReference>
<feature type="binding site" evidence="17">
    <location>
        <position position="30"/>
    </location>
    <ligand>
        <name>8-oxo-dGTP</name>
        <dbReference type="ChEBI" id="CHEBI:77896"/>
    </ligand>
</feature>
<accession>A0A0K1XFU5</accession>
<dbReference type="Gene3D" id="3.90.79.10">
    <property type="entry name" value="Nucleoside Triphosphate Pyrophosphohydrolase"/>
    <property type="match status" value="1"/>
</dbReference>
<gene>
    <name evidence="20" type="ORF">AKN88_09910</name>
</gene>
<dbReference type="InterPro" id="IPR013785">
    <property type="entry name" value="Aldolase_TIM"/>
</dbReference>
<dbReference type="PANTHER" id="PTHR47707:SF1">
    <property type="entry name" value="NUDIX HYDROLASE FAMILY PROTEIN"/>
    <property type="match status" value="1"/>
</dbReference>
<sequence>MAKPEVQVAVGVIRNAQQQVLLALRPSNKHQGGLWEFPGGKLDPGEEAIDALKRELYEELSITVTQCEPLINLRYHYPDLTVVLAVWQVTGFTGEAVGAEGQPIRWVEPSQLQDYSFPAANQPILRALQLPRQYWITPDLPVAQLLEGLAVAIERGAALIQLRVPSLAIADYQALAQQVIARWPTVQWMLKHPEQLTIAPSANVGFHLTATELLQLTPAQRASLAGGWLAASCHNLIEVEQAQQLQVDFITLSPVAPTASHPEQAALGWSQATHLTAQANCPVYWLGGLAPTQQVEVLIDGGQGIAAIRGFWPNAL</sequence>
<evidence type="ECO:0000256" key="18">
    <source>
        <dbReference type="PIRSR" id="PIRSR603561-2"/>
    </source>
</evidence>
<dbReference type="Gene3D" id="3.20.20.70">
    <property type="entry name" value="Aldolase class I"/>
    <property type="match status" value="1"/>
</dbReference>
<keyword evidence="6" id="KW-0227">DNA damage</keyword>
<dbReference type="InterPro" id="IPR036206">
    <property type="entry name" value="ThiamineP_synth_sf"/>
</dbReference>
<evidence type="ECO:0000256" key="9">
    <source>
        <dbReference type="ARBA" id="ARBA00023204"/>
    </source>
</evidence>
<dbReference type="GO" id="GO:0009228">
    <property type="term" value="P:thiamine biosynthetic process"/>
    <property type="evidence" value="ECO:0007669"/>
    <property type="project" value="UniProtKB-KW"/>
</dbReference>
<evidence type="ECO:0000256" key="2">
    <source>
        <dbReference type="ARBA" id="ARBA00005582"/>
    </source>
</evidence>
<comment type="catalytic activity">
    <reaction evidence="10">
        <text>8-oxo-dGTP + H2O = 8-oxo-dGMP + diphosphate + H(+)</text>
        <dbReference type="Rhea" id="RHEA:31575"/>
        <dbReference type="ChEBI" id="CHEBI:15377"/>
        <dbReference type="ChEBI" id="CHEBI:15378"/>
        <dbReference type="ChEBI" id="CHEBI:33019"/>
        <dbReference type="ChEBI" id="CHEBI:63224"/>
        <dbReference type="ChEBI" id="CHEBI:77896"/>
        <dbReference type="EC" id="3.6.1.55"/>
    </reaction>
</comment>
<evidence type="ECO:0000256" key="8">
    <source>
        <dbReference type="ARBA" id="ARBA00022842"/>
    </source>
</evidence>
<dbReference type="InterPro" id="IPR015797">
    <property type="entry name" value="NUDIX_hydrolase-like_dom_sf"/>
</dbReference>
<evidence type="ECO:0000256" key="3">
    <source>
        <dbReference type="ARBA" id="ARBA00022457"/>
    </source>
</evidence>
<evidence type="ECO:0000256" key="16">
    <source>
        <dbReference type="ARBA" id="ARBA00042798"/>
    </source>
</evidence>
<dbReference type="SUPFAM" id="SSF55811">
    <property type="entry name" value="Nudix"/>
    <property type="match status" value="1"/>
</dbReference>
<dbReference type="GO" id="GO:0044715">
    <property type="term" value="F:8-oxo-dGDP phosphatase activity"/>
    <property type="evidence" value="ECO:0007669"/>
    <property type="project" value="TreeGrafter"/>
</dbReference>
<dbReference type="Pfam" id="PF02581">
    <property type="entry name" value="TMP-TENI"/>
    <property type="match status" value="1"/>
</dbReference>
<evidence type="ECO:0000256" key="12">
    <source>
        <dbReference type="ARBA" id="ARBA00038905"/>
    </source>
</evidence>
<comment type="catalytic activity">
    <reaction evidence="11">
        <text>8-oxo-GTP + H2O = 8-oxo-GMP + diphosphate + H(+)</text>
        <dbReference type="Rhea" id="RHEA:67616"/>
        <dbReference type="ChEBI" id="CHEBI:15377"/>
        <dbReference type="ChEBI" id="CHEBI:15378"/>
        <dbReference type="ChEBI" id="CHEBI:33019"/>
        <dbReference type="ChEBI" id="CHEBI:143553"/>
        <dbReference type="ChEBI" id="CHEBI:145694"/>
    </reaction>
</comment>
<dbReference type="PANTHER" id="PTHR47707">
    <property type="entry name" value="8-OXO-DGTP DIPHOSPHATASE"/>
    <property type="match status" value="1"/>
</dbReference>
<feature type="binding site" evidence="17">
    <location>
        <position position="121"/>
    </location>
    <ligand>
        <name>8-oxo-dGTP</name>
        <dbReference type="ChEBI" id="CHEBI:77896"/>
    </ligand>
</feature>
<dbReference type="GO" id="GO:0044716">
    <property type="term" value="F:8-oxo-GDP phosphatase activity"/>
    <property type="evidence" value="ECO:0007669"/>
    <property type="project" value="TreeGrafter"/>
</dbReference>
<evidence type="ECO:0000256" key="7">
    <source>
        <dbReference type="ARBA" id="ARBA00022801"/>
    </source>
</evidence>
<dbReference type="GO" id="GO:0008413">
    <property type="term" value="F:8-oxo-7,8-dihydroguanosine triphosphate pyrophosphatase activity"/>
    <property type="evidence" value="ECO:0007669"/>
    <property type="project" value="InterPro"/>
</dbReference>
<dbReference type="InterPro" id="IPR047127">
    <property type="entry name" value="MutT-like"/>
</dbReference>
<dbReference type="AlphaFoldDB" id="A0A0K1XFU5"/>
<evidence type="ECO:0000256" key="5">
    <source>
        <dbReference type="ARBA" id="ARBA00022723"/>
    </source>
</evidence>
<evidence type="ECO:0000256" key="6">
    <source>
        <dbReference type="ARBA" id="ARBA00022763"/>
    </source>
</evidence>
<feature type="binding site" evidence="17">
    <location>
        <begin position="36"/>
        <end position="39"/>
    </location>
    <ligand>
        <name>8-oxo-dGTP</name>
        <dbReference type="ChEBI" id="CHEBI:77896"/>
    </ligand>
</feature>
<keyword evidence="9" id="KW-0234">DNA repair</keyword>
<dbReference type="STRING" id="1697053.AKN87_00395"/>
<name>A0A0K1XFU5_9GAMM</name>
<organism evidence="20 21">
    <name type="scientific">Thiopseudomonas alkaliphila</name>
    <dbReference type="NCBI Taxonomy" id="1697053"/>
    <lineage>
        <taxon>Bacteria</taxon>
        <taxon>Pseudomonadati</taxon>
        <taxon>Pseudomonadota</taxon>
        <taxon>Gammaproteobacteria</taxon>
        <taxon>Pseudomonadales</taxon>
        <taxon>Pseudomonadaceae</taxon>
        <taxon>Thiopseudomonas</taxon>
    </lineage>
</organism>
<dbReference type="EMBL" id="CP012365">
    <property type="protein sequence ID" value="AKX60206.1"/>
    <property type="molecule type" value="Genomic_DNA"/>
</dbReference>
<evidence type="ECO:0000256" key="10">
    <source>
        <dbReference type="ARBA" id="ARBA00035861"/>
    </source>
</evidence>
<dbReference type="SUPFAM" id="SSF51391">
    <property type="entry name" value="Thiamin phosphate synthase"/>
    <property type="match status" value="1"/>
</dbReference>
<evidence type="ECO:0000259" key="19">
    <source>
        <dbReference type="PROSITE" id="PS51462"/>
    </source>
</evidence>
<dbReference type="InterPro" id="IPR022998">
    <property type="entry name" value="ThiamineP_synth_TenI"/>
</dbReference>
<dbReference type="PRINTS" id="PR00502">
    <property type="entry name" value="NUDIXFAMILY"/>
</dbReference>
<feature type="binding site" evidence="18">
    <location>
        <position position="59"/>
    </location>
    <ligand>
        <name>Mg(2+)</name>
        <dbReference type="ChEBI" id="CHEBI:18420"/>
    </ligand>
</feature>
<feature type="binding site" evidence="18">
    <location>
        <position position="39"/>
    </location>
    <ligand>
        <name>Mg(2+)</name>
        <dbReference type="ChEBI" id="CHEBI:18420"/>
    </ligand>
</feature>
<evidence type="ECO:0000256" key="13">
    <source>
        <dbReference type="ARBA" id="ARBA00040794"/>
    </source>
</evidence>
<reference evidence="20 21" key="1">
    <citation type="journal article" date="2015" name="Genome Announc.">
        <title>Genome Sequences of Oblitimonas alkaliphila gen. nov. sp. nov. (Proposed), a Novel Bacterium of the Pseudomonadaceae Family.</title>
        <authorList>
            <person name="Lauer A.C."/>
            <person name="Nicholson A.C."/>
            <person name="Humrighouse B.W."/>
            <person name="Emery B."/>
            <person name="Drobish A."/>
            <person name="Juieng P."/>
            <person name="Loparev V."/>
            <person name="McQuiston J.R."/>
        </authorList>
    </citation>
    <scope>NUCLEOTIDE SEQUENCE [LARGE SCALE GENOMIC DNA]</scope>
    <source>
        <strain evidence="20 21">E5571</strain>
    </source>
</reference>
<protein>
    <recommendedName>
        <fullName evidence="13">8-oxo-dGTP diphosphatase</fullName>
        <ecNumber evidence="12">3.6.1.55</ecNumber>
    </recommendedName>
    <alternativeName>
        <fullName evidence="16">7,8-dihydro-8-oxoguanine-triphosphatase</fullName>
    </alternativeName>
    <alternativeName>
        <fullName evidence="15">Mutator protein MutT</fullName>
    </alternativeName>
    <alternativeName>
        <fullName evidence="14">dGTP pyrophosphohydrolase</fullName>
    </alternativeName>
</protein>
<keyword evidence="8 18" id="KW-0460">Magnesium</keyword>
<proteinExistence type="inferred from homology"/>
<feature type="domain" description="Nudix hydrolase" evidence="19">
    <location>
        <begin position="4"/>
        <end position="132"/>
    </location>
</feature>
<feature type="binding site" evidence="17">
    <location>
        <position position="25"/>
    </location>
    <ligand>
        <name>8-oxo-dGTP</name>
        <dbReference type="ChEBI" id="CHEBI:77896"/>
    </ligand>
</feature>
<keyword evidence="4" id="KW-0235">DNA replication</keyword>
<dbReference type="Pfam" id="PF14815">
    <property type="entry name" value="NUDIX_4"/>
    <property type="match status" value="1"/>
</dbReference>
<keyword evidence="5 18" id="KW-0479">Metal-binding</keyword>
<evidence type="ECO:0000313" key="20">
    <source>
        <dbReference type="EMBL" id="AKX60206.1"/>
    </source>
</evidence>
<dbReference type="NCBIfam" id="NF006530">
    <property type="entry name" value="PRK08999.1"/>
    <property type="match status" value="1"/>
</dbReference>
<dbReference type="PROSITE" id="PS51462">
    <property type="entry name" value="NUDIX"/>
    <property type="match status" value="1"/>
</dbReference>
<dbReference type="EC" id="3.6.1.55" evidence="12"/>
<dbReference type="InterPro" id="IPR000086">
    <property type="entry name" value="NUDIX_hydrolase_dom"/>
</dbReference>
<dbReference type="PATRIC" id="fig|1698449.3.peg.1992"/>
<evidence type="ECO:0000256" key="15">
    <source>
        <dbReference type="ARBA" id="ARBA00041979"/>
    </source>
</evidence>
<evidence type="ECO:0000256" key="4">
    <source>
        <dbReference type="ARBA" id="ARBA00022705"/>
    </source>
</evidence>
<keyword evidence="3" id="KW-0515">Mutator protein</keyword>
<evidence type="ECO:0000313" key="21">
    <source>
        <dbReference type="Proteomes" id="UP000063953"/>
    </source>
</evidence>
<comment type="similarity">
    <text evidence="2">Belongs to the Nudix hydrolase family.</text>
</comment>
<keyword evidence="7" id="KW-0378">Hydrolase</keyword>
<dbReference type="GO" id="GO:0035539">
    <property type="term" value="F:8-oxo-7,8-dihydrodeoxyguanosine triphosphate pyrophosphatase activity"/>
    <property type="evidence" value="ECO:0007669"/>
    <property type="project" value="UniProtKB-EC"/>
</dbReference>
<dbReference type="InterPro" id="IPR029119">
    <property type="entry name" value="MutY_C"/>
</dbReference>
<dbReference type="NCBIfam" id="TIGR00586">
    <property type="entry name" value="mutt"/>
    <property type="match status" value="1"/>
</dbReference>
<dbReference type="FunFam" id="3.90.79.10:FF:000014">
    <property type="entry name" value="8-oxo-dGTP diphosphatase MutT"/>
    <property type="match status" value="1"/>
</dbReference>
<dbReference type="GO" id="GO:0006260">
    <property type="term" value="P:DNA replication"/>
    <property type="evidence" value="ECO:0007669"/>
    <property type="project" value="UniProtKB-KW"/>
</dbReference>
<evidence type="ECO:0000256" key="17">
    <source>
        <dbReference type="PIRSR" id="PIRSR603561-1"/>
    </source>
</evidence>
<dbReference type="RefSeq" id="WP_053101511.1">
    <property type="nucleotide sequence ID" value="NZ_CP012365.1"/>
</dbReference>
<comment type="cofactor">
    <cofactor evidence="1 18">
        <name>Mg(2+)</name>
        <dbReference type="ChEBI" id="CHEBI:18420"/>
    </cofactor>
</comment>
<keyword evidence="21" id="KW-1185">Reference proteome</keyword>